<protein>
    <submittedName>
        <fullName evidence="2">Uncharacterized protein K0098B12.15</fullName>
    </submittedName>
</protein>
<sequence>MDYSGEENSDGGAVISEWNRDDHNRHVVKTMEAEDKSSGTARALEITDLSDIHRNDECPRGRVDAHHKFAATIGDGVSVAKAQRLWTVVVGP</sequence>
<dbReference type="EMBL" id="AP009085">
    <property type="protein sequence ID" value="BAI39784.1"/>
    <property type="molecule type" value="Genomic_DNA"/>
</dbReference>
<name>C8TF62_ORYSI</name>
<evidence type="ECO:0000256" key="1">
    <source>
        <dbReference type="SAM" id="MobiDB-lite"/>
    </source>
</evidence>
<feature type="region of interest" description="Disordered" evidence="1">
    <location>
        <begin position="1"/>
        <end position="22"/>
    </location>
</feature>
<reference evidence="2" key="1">
    <citation type="journal article" date="2009" name="Plant J.">
        <title>Comparative analysis of complete orthologous centromeres from two subspecies of rice reveals rapid variation of centromere organization and structure.</title>
        <authorList>
            <person name="Wu J."/>
            <person name="Fujisawa M."/>
            <person name="Tian Z."/>
            <person name="Yamagata H."/>
            <person name="Kamiya K."/>
            <person name="Shibata M."/>
            <person name="Hosokawa S."/>
            <person name="Ito Y."/>
            <person name="Hamada M."/>
            <person name="Katagiri S."/>
            <person name="Kurita K."/>
            <person name="Yamamoto M."/>
            <person name="Kikuta A."/>
            <person name="Machita K."/>
            <person name="Karasawa W."/>
            <person name="Kanamori H."/>
            <person name="Namiki N."/>
            <person name="Mizuno H."/>
            <person name="Ma J."/>
            <person name="Sasaki T."/>
            <person name="Matsumoto T."/>
        </authorList>
    </citation>
    <scope>NUCLEOTIDE SEQUENCE</scope>
</reference>
<organism evidence="2">
    <name type="scientific">Oryza sativa subsp. indica</name>
    <name type="common">Rice</name>
    <dbReference type="NCBI Taxonomy" id="39946"/>
    <lineage>
        <taxon>Eukaryota</taxon>
        <taxon>Viridiplantae</taxon>
        <taxon>Streptophyta</taxon>
        <taxon>Embryophyta</taxon>
        <taxon>Tracheophyta</taxon>
        <taxon>Spermatophyta</taxon>
        <taxon>Magnoliopsida</taxon>
        <taxon>Liliopsida</taxon>
        <taxon>Poales</taxon>
        <taxon>Poaceae</taxon>
        <taxon>BOP clade</taxon>
        <taxon>Oryzoideae</taxon>
        <taxon>Oryzeae</taxon>
        <taxon>Oryzinae</taxon>
        <taxon>Oryza</taxon>
        <taxon>Oryza sativa</taxon>
    </lineage>
</organism>
<proteinExistence type="predicted"/>
<gene>
    <name evidence="2" type="primary">K0098B12.15</name>
</gene>
<evidence type="ECO:0000313" key="2">
    <source>
        <dbReference type="EMBL" id="BAI39784.1"/>
    </source>
</evidence>
<accession>C8TF62</accession>
<dbReference type="AlphaFoldDB" id="C8TF62"/>